<organism evidence="1 2">
    <name type="scientific">Escherichia phage TrudiGerster</name>
    <dbReference type="NCBI Taxonomy" id="2851991"/>
    <lineage>
        <taxon>Viruses</taxon>
        <taxon>Duplodnaviria</taxon>
        <taxon>Heunggongvirae</taxon>
        <taxon>Uroviricota</taxon>
        <taxon>Caudoviricetes</taxon>
        <taxon>Demerecviridae</taxon>
        <taxon>Markadamsvirinae</taxon>
        <taxon>Epseptimavirus</taxon>
        <taxon>Epseptimavirus trudigerster</taxon>
    </lineage>
</organism>
<name>A0AAE7W009_9CAUD</name>
<accession>A0AAE7W009</accession>
<evidence type="ECO:0000313" key="2">
    <source>
        <dbReference type="Proteomes" id="UP000828574"/>
    </source>
</evidence>
<proteinExistence type="predicted"/>
<dbReference type="Proteomes" id="UP000828574">
    <property type="component" value="Segment"/>
</dbReference>
<evidence type="ECO:0000313" key="1">
    <source>
        <dbReference type="EMBL" id="QXV85159.1"/>
    </source>
</evidence>
<sequence length="154" mass="19015">MNKFKGIRVIPCLIPKTFKRFAEWRGDEEELSHCFHKYKEIECEPRFNRPGLYMDRINKEAWYELEMLDGTIRAFSTEYEHQEWVWKYKYSHGDRILNKGEYEEMRRMFQLYNVPLEQQPDVYRASREYWHDKAIGRDMELCLLRSSKRKAEKE</sequence>
<protein>
    <submittedName>
        <fullName evidence="1">Uncharacterized protein</fullName>
    </submittedName>
</protein>
<dbReference type="RefSeq" id="YP_011992255.1">
    <property type="nucleotide sequence ID" value="NC_105114.1"/>
</dbReference>
<dbReference type="EMBL" id="MZ501108">
    <property type="protein sequence ID" value="QXV85159.1"/>
    <property type="molecule type" value="Genomic_DNA"/>
</dbReference>
<gene>
    <name evidence="1" type="ORF">bas27_0090</name>
</gene>
<dbReference type="GeneID" id="300968919"/>
<reference evidence="2" key="1">
    <citation type="journal article" date="2021" name="PLoS Biol.">
        <title>Systematic exploration of Escherichia coli phage-host interactions with the BASEL phage collection.</title>
        <authorList>
            <person name="Maffei E."/>
            <person name="Shaidullina A."/>
            <person name="Burkolter M."/>
            <person name="Heyer Y."/>
            <person name="Estermann F."/>
            <person name="Druelle V."/>
            <person name="Sauer P."/>
            <person name="Willi L."/>
            <person name="Michaelis S."/>
            <person name="Hilbi H."/>
            <person name="Thaler D.S."/>
            <person name="Harms A."/>
        </authorList>
    </citation>
    <scope>NUCLEOTIDE SEQUENCE [LARGE SCALE GENOMIC DNA]</scope>
    <source>
        <strain evidence="2">Bas27</strain>
    </source>
</reference>
<keyword evidence="2" id="KW-1185">Reference proteome</keyword>